<keyword evidence="6" id="KW-1185">Reference proteome</keyword>
<feature type="transmembrane region" description="Helical" evidence="1">
    <location>
        <begin position="277"/>
        <end position="298"/>
    </location>
</feature>
<feature type="domain" description="HAMP" evidence="3">
    <location>
        <begin position="299"/>
        <end position="352"/>
    </location>
</feature>
<dbReference type="CDD" id="cd06225">
    <property type="entry name" value="HAMP"/>
    <property type="match status" value="1"/>
</dbReference>
<feature type="domain" description="EAL" evidence="2">
    <location>
        <begin position="529"/>
        <end position="782"/>
    </location>
</feature>
<feature type="domain" description="GGDEF" evidence="4">
    <location>
        <begin position="388"/>
        <end position="520"/>
    </location>
</feature>
<protein>
    <submittedName>
        <fullName evidence="5">Predicted signal transduction protein containing a membrane domain, an EAL and a GGDEF domain</fullName>
    </submittedName>
</protein>
<evidence type="ECO:0000259" key="4">
    <source>
        <dbReference type="PROSITE" id="PS50887"/>
    </source>
</evidence>
<dbReference type="NCBIfam" id="TIGR00254">
    <property type="entry name" value="GGDEF"/>
    <property type="match status" value="1"/>
</dbReference>
<dbReference type="Pfam" id="PF00563">
    <property type="entry name" value="EAL"/>
    <property type="match status" value="1"/>
</dbReference>
<dbReference type="InterPro" id="IPR000160">
    <property type="entry name" value="GGDEF_dom"/>
</dbReference>
<accession>A0A060NGG4</accession>
<dbReference type="HOGENOM" id="CLU_000445_70_46_4"/>
<keyword evidence="1" id="KW-0812">Transmembrane</keyword>
<dbReference type="Pfam" id="PF14827">
    <property type="entry name" value="dCache_3"/>
    <property type="match status" value="1"/>
</dbReference>
<dbReference type="RefSeq" id="WP_231849298.1">
    <property type="nucleotide sequence ID" value="NZ_AP014568.1"/>
</dbReference>
<proteinExistence type="predicted"/>
<evidence type="ECO:0000256" key="1">
    <source>
        <dbReference type="SAM" id="Phobius"/>
    </source>
</evidence>
<dbReference type="InterPro" id="IPR001633">
    <property type="entry name" value="EAL_dom"/>
</dbReference>
<dbReference type="STRING" id="1458425.SRAA_0158"/>
<dbReference type="SMART" id="SM00267">
    <property type="entry name" value="GGDEF"/>
    <property type="match status" value="1"/>
</dbReference>
<dbReference type="CDD" id="cd01948">
    <property type="entry name" value="EAL"/>
    <property type="match status" value="1"/>
</dbReference>
<dbReference type="EMBL" id="AP014568">
    <property type="protein sequence ID" value="BAO80012.1"/>
    <property type="molecule type" value="Genomic_DNA"/>
</dbReference>
<dbReference type="InterPro" id="IPR029150">
    <property type="entry name" value="dCache_3"/>
</dbReference>
<organism evidence="5 6">
    <name type="scientific">Serpentinimonas raichei</name>
    <dbReference type="NCBI Taxonomy" id="1458425"/>
    <lineage>
        <taxon>Bacteria</taxon>
        <taxon>Pseudomonadati</taxon>
        <taxon>Pseudomonadota</taxon>
        <taxon>Betaproteobacteria</taxon>
        <taxon>Burkholderiales</taxon>
        <taxon>Comamonadaceae</taxon>
        <taxon>Serpentinimonas</taxon>
    </lineage>
</organism>
<evidence type="ECO:0000259" key="3">
    <source>
        <dbReference type="PROSITE" id="PS50885"/>
    </source>
</evidence>
<dbReference type="InterPro" id="IPR035919">
    <property type="entry name" value="EAL_sf"/>
</dbReference>
<dbReference type="InterPro" id="IPR043128">
    <property type="entry name" value="Rev_trsase/Diguanyl_cyclase"/>
</dbReference>
<dbReference type="Pfam" id="PF00990">
    <property type="entry name" value="GGDEF"/>
    <property type="match status" value="1"/>
</dbReference>
<dbReference type="FunFam" id="3.20.20.450:FF:000001">
    <property type="entry name" value="Cyclic di-GMP phosphodiesterase yahA"/>
    <property type="match status" value="1"/>
</dbReference>
<dbReference type="InterPro" id="IPR003660">
    <property type="entry name" value="HAMP_dom"/>
</dbReference>
<evidence type="ECO:0000313" key="5">
    <source>
        <dbReference type="EMBL" id="BAO80012.1"/>
    </source>
</evidence>
<gene>
    <name evidence="5" type="ORF">SRAA_0158</name>
</gene>
<dbReference type="PANTHER" id="PTHR33121">
    <property type="entry name" value="CYCLIC DI-GMP PHOSPHODIESTERASE PDEF"/>
    <property type="match status" value="1"/>
</dbReference>
<dbReference type="Gene3D" id="6.10.340.10">
    <property type="match status" value="1"/>
</dbReference>
<dbReference type="GO" id="GO:0071111">
    <property type="term" value="F:cyclic-guanylate-specific phosphodiesterase activity"/>
    <property type="evidence" value="ECO:0007669"/>
    <property type="project" value="InterPro"/>
</dbReference>
<sequence length="786" mass="86003">MKRLGKLFAHPPLVLRIVLLALLVLLVVQAAGFLAVRVAVQQQIATQLSNDLDVADRVWNKLLQQNAIRLREASGVLAADFGFRAAVASGDADTMVSALQNHSQRIGASMAALLDPQLNLVASTLEEPSKTAMLQAMVPGLSAELAQDPQAGRLAIAGSDVFQFVLVPVRAPLTVGWVLMGFPVGQVQLDDMQRLTGTHIILTVYQTVGGAANTVSSLGEFSSDIYARIRTQASEIRYQEGMWKARHLQPATHGGALRVTLLRSYDEVAQPFKNLQWLLGLIALAGLLLFALSSAWGVRFITRPLTHLTRVTRELRQGQFQTEVPGTERHDEVGELARGFDLMRTSIAQQREAILQLAYWDRLTELPNREQFRRSVHEAIGQAPPAGWELAVLTLNLNRFKHVNDVLGYGFGDELLKAVAQRLTQQMEATDGLVARLGGDEFALLLRGCGPAGAVQVAQRILQAFEAPLALGEQSVDMDASLGVACWPTHASQADELLGRAEIAMHAAKTTNEPVLVYAPRLDSASAETLSLLGDLRHALAHHELRLYLQPKLDLRSGAIVAAEALVRWQHPQRGLVPPVQFIPFAEQTGFVRQLTLWMFEQAALWLAAHASAQAPLRAAINLSTRDLLDPQFPARLTDLMQRHGVEASHFCLEITESAIMDDPQRAEHTLNQLAALGFKLSIDDFGTGYSSLAYLKRLPVQELKIDKSFVMGMSDDESDAKIVRSTIDLAHNLGLTVVAEGVESQAILQRLQAMGCDEAQGYHICRPMPASAFAEWAQQWAKPAA</sequence>
<dbReference type="GO" id="GO:0016020">
    <property type="term" value="C:membrane"/>
    <property type="evidence" value="ECO:0007669"/>
    <property type="project" value="InterPro"/>
</dbReference>
<dbReference type="InterPro" id="IPR029787">
    <property type="entry name" value="Nucleotide_cyclase"/>
</dbReference>
<dbReference type="SUPFAM" id="SSF141868">
    <property type="entry name" value="EAL domain-like"/>
    <property type="match status" value="1"/>
</dbReference>
<dbReference type="PROSITE" id="PS50887">
    <property type="entry name" value="GGDEF"/>
    <property type="match status" value="1"/>
</dbReference>
<dbReference type="GO" id="GO:0007165">
    <property type="term" value="P:signal transduction"/>
    <property type="evidence" value="ECO:0007669"/>
    <property type="project" value="InterPro"/>
</dbReference>
<dbReference type="InterPro" id="IPR050706">
    <property type="entry name" value="Cyclic-di-GMP_PDE-like"/>
</dbReference>
<keyword evidence="1" id="KW-0472">Membrane</keyword>
<dbReference type="KEGG" id="cbaa:SRAA_0158"/>
<name>A0A060NGG4_9BURK</name>
<evidence type="ECO:0000259" key="2">
    <source>
        <dbReference type="PROSITE" id="PS50883"/>
    </source>
</evidence>
<dbReference type="SUPFAM" id="SSF55073">
    <property type="entry name" value="Nucleotide cyclase"/>
    <property type="match status" value="1"/>
</dbReference>
<dbReference type="SUPFAM" id="SSF158472">
    <property type="entry name" value="HAMP domain-like"/>
    <property type="match status" value="1"/>
</dbReference>
<dbReference type="AlphaFoldDB" id="A0A060NGG4"/>
<dbReference type="Pfam" id="PF00672">
    <property type="entry name" value="HAMP"/>
    <property type="match status" value="1"/>
</dbReference>
<dbReference type="PROSITE" id="PS50885">
    <property type="entry name" value="HAMP"/>
    <property type="match status" value="1"/>
</dbReference>
<dbReference type="PANTHER" id="PTHR33121:SF71">
    <property type="entry name" value="OXYGEN SENSOR PROTEIN DOSP"/>
    <property type="match status" value="1"/>
</dbReference>
<evidence type="ECO:0000313" key="6">
    <source>
        <dbReference type="Proteomes" id="UP000067461"/>
    </source>
</evidence>
<dbReference type="PROSITE" id="PS50883">
    <property type="entry name" value="EAL"/>
    <property type="match status" value="1"/>
</dbReference>
<dbReference type="SMART" id="SM00052">
    <property type="entry name" value="EAL"/>
    <property type="match status" value="1"/>
</dbReference>
<dbReference type="SMART" id="SM00304">
    <property type="entry name" value="HAMP"/>
    <property type="match status" value="1"/>
</dbReference>
<reference evidence="5 6" key="1">
    <citation type="journal article" date="2014" name="Nat. Commun.">
        <title>Physiological and genomic features of highly alkaliphilic hydrogen-utilizing Betaproteobacteria from a continental serpentinizing site.</title>
        <authorList>
            <person name="Suzuki S."/>
            <person name="Kuenen J.G."/>
            <person name="Schipper K."/>
            <person name="van der Velde S."/>
            <person name="Ishii S."/>
            <person name="Wu A."/>
            <person name="Sorokin D.Y."/>
            <person name="Tenney A."/>
            <person name="Meng X.Y."/>
            <person name="Morrill P.L."/>
            <person name="Kamagata Y."/>
            <person name="Muyzer G."/>
            <person name="Nealson K.H."/>
        </authorList>
    </citation>
    <scope>NUCLEOTIDE SEQUENCE [LARGE SCALE GENOMIC DNA]</scope>
    <source>
        <strain evidence="5 6">A1</strain>
    </source>
</reference>
<dbReference type="Proteomes" id="UP000067461">
    <property type="component" value="Chromosome"/>
</dbReference>
<keyword evidence="1" id="KW-1133">Transmembrane helix</keyword>
<dbReference type="Gene3D" id="3.30.70.270">
    <property type="match status" value="1"/>
</dbReference>
<dbReference type="Gene3D" id="3.20.20.450">
    <property type="entry name" value="EAL domain"/>
    <property type="match status" value="1"/>
</dbReference>
<dbReference type="CDD" id="cd01949">
    <property type="entry name" value="GGDEF"/>
    <property type="match status" value="1"/>
</dbReference>